<evidence type="ECO:0000313" key="2">
    <source>
        <dbReference type="Proteomes" id="UP000182375"/>
    </source>
</evidence>
<protein>
    <submittedName>
        <fullName evidence="1">Uncharacterized protein</fullName>
    </submittedName>
</protein>
<evidence type="ECO:0000313" key="1">
    <source>
        <dbReference type="EMBL" id="SEB78260.1"/>
    </source>
</evidence>
<sequence length="140" mass="15033">MDGSSWQNAQVQPLPVPCPAHLVPDATGTNAFHDAYRNAMAHNAVFVAIEAEGPRWTVKADTLTAGSGRGVSDAVNEAIRAAILRLVDNHEVDFGAYTGPVYFMMHGVRDEERARELAAALHAALYDDLEPLNRAVPPGS</sequence>
<reference evidence="1 2" key="1">
    <citation type="submission" date="2016-10" db="EMBL/GenBank/DDBJ databases">
        <authorList>
            <person name="de Groot N.N."/>
        </authorList>
    </citation>
    <scope>NUCLEOTIDE SEQUENCE [LARGE SCALE GENOMIC DNA]</scope>
    <source>
        <strain evidence="1 2">DSM 40306</strain>
    </source>
</reference>
<gene>
    <name evidence="1" type="ORF">SAMN04490357_0375</name>
</gene>
<accession>A0A1H4M5B7</accession>
<dbReference type="EMBL" id="FNTD01000004">
    <property type="protein sequence ID" value="SEB78260.1"/>
    <property type="molecule type" value="Genomic_DNA"/>
</dbReference>
<dbReference type="AlphaFoldDB" id="A0A1H4M5B7"/>
<name>A0A1H4M5B7_9ACTN</name>
<proteinExistence type="predicted"/>
<dbReference type="Proteomes" id="UP000182375">
    <property type="component" value="Unassembled WGS sequence"/>
</dbReference>
<organism evidence="1 2">
    <name type="scientific">Streptomyces misionensis</name>
    <dbReference type="NCBI Taxonomy" id="67331"/>
    <lineage>
        <taxon>Bacteria</taxon>
        <taxon>Bacillati</taxon>
        <taxon>Actinomycetota</taxon>
        <taxon>Actinomycetes</taxon>
        <taxon>Kitasatosporales</taxon>
        <taxon>Streptomycetaceae</taxon>
        <taxon>Streptomyces</taxon>
    </lineage>
</organism>